<protein>
    <submittedName>
        <fullName evidence="6">Katanin p80 WD40containing subunit B1like [Megachile rotundata]</fullName>
    </submittedName>
</protein>
<dbReference type="EMBL" id="HACA01023916">
    <property type="protein sequence ID" value="CDW41277.1"/>
    <property type="molecule type" value="Transcribed_RNA"/>
</dbReference>
<dbReference type="PANTHER" id="PTHR19845">
    <property type="entry name" value="KATANIN P80 SUBUNIT"/>
    <property type="match status" value="1"/>
</dbReference>
<feature type="compositionally biased region" description="Low complexity" evidence="4">
    <location>
        <begin position="339"/>
        <end position="353"/>
    </location>
</feature>
<dbReference type="GO" id="GO:0007019">
    <property type="term" value="P:microtubule depolymerization"/>
    <property type="evidence" value="ECO:0007669"/>
    <property type="project" value="TreeGrafter"/>
</dbReference>
<feature type="region of interest" description="Disordered" evidence="4">
    <location>
        <begin position="218"/>
        <end position="421"/>
    </location>
</feature>
<dbReference type="GO" id="GO:0008352">
    <property type="term" value="C:katanin complex"/>
    <property type="evidence" value="ECO:0007669"/>
    <property type="project" value="TreeGrafter"/>
</dbReference>
<evidence type="ECO:0000313" key="6">
    <source>
        <dbReference type="EMBL" id="CDW41277.1"/>
    </source>
</evidence>
<feature type="non-terminal residue" evidence="6">
    <location>
        <position position="1"/>
    </location>
</feature>
<feature type="compositionally biased region" description="Basic and acidic residues" evidence="4">
    <location>
        <begin position="119"/>
        <end position="140"/>
    </location>
</feature>
<sequence>SVGTRGDHKFSCCPIIYIMSIPRINHIHYEYLRLPSIGAAHQMSTVSLYVVDLKKVKPFGSSKISQPLLPSLSTNNLNNHINNNSLSNQLNLNNNMINNNNHNGNQNFRSGTTVRRSFTKERPSYQVKMSEEQCSDKSGTDPEDSDNFSQADITDYRNYEHIFRPRKRELNRTPPPPDELFLDPSECGGDLQTITATTTTLGVVIETTQQQAIVSAPAPPITATRPAELRLMSSKKASPSPTRRSGQNSNSINIIPTNTVRHRRGSSSGTPTRPASVYDTPVSYENGKTTVHMRENTPGSPVSGRNQRSTSVQPRSSNNPEYRNGEDFNSYDTNFRCNSLTRGGSGSRVSSTTDLSSAPLNPISRVQISSNTSNTNRPSATDRPNLVRRSCPPNEYSHSIPQSNSNPGTPTYEVPMNSSGGSLYSGSSNLLPEKEQLHLFQPQQEQIVPMNSDKPSGIQMDDFLPKKVNLMSLTAPCFSSTSKFSSLYERYNQPVGELSESEVTSSILNGHESMMSVLTARGRNLEIIQRMWQSKDAKTAVDQAISLRDQAVIVDLLSVITLRPSIWNLDLCTALLPSIGELLQSKYEMYINIGCGAMKLILKNFASVIKSNIDSPVQNLGVDISREERHNKCMQCYKDLVKIRSLILKKQNIAGKIGHTYRELSILMQYLD</sequence>
<feature type="region of interest" description="Disordered" evidence="4">
    <location>
        <begin position="119"/>
        <end position="156"/>
    </location>
</feature>
<dbReference type="OrthoDB" id="10251605at2759"/>
<evidence type="ECO:0000256" key="1">
    <source>
        <dbReference type="ARBA" id="ARBA00004245"/>
    </source>
</evidence>
<evidence type="ECO:0000256" key="3">
    <source>
        <dbReference type="ARBA" id="ARBA00023212"/>
    </source>
</evidence>
<evidence type="ECO:0000256" key="4">
    <source>
        <dbReference type="SAM" id="MobiDB-lite"/>
    </source>
</evidence>
<feature type="compositionally biased region" description="Polar residues" evidence="4">
    <location>
        <begin position="396"/>
        <end position="409"/>
    </location>
</feature>
<keyword evidence="3" id="KW-0206">Cytoskeleton</keyword>
<name>A0A0K2UTQ3_LEPSM</name>
<dbReference type="PANTHER" id="PTHR19845:SF0">
    <property type="entry name" value="KATANIN P80 WD40 REPEAT-CONTAINING SUBUNIT B1"/>
    <property type="match status" value="1"/>
</dbReference>
<dbReference type="InterPro" id="IPR028021">
    <property type="entry name" value="Katanin_C-terminal"/>
</dbReference>
<feature type="compositionally biased region" description="Polar residues" evidence="4">
    <location>
        <begin position="297"/>
        <end position="321"/>
    </location>
</feature>
<comment type="subcellular location">
    <subcellularLocation>
        <location evidence="1">Cytoplasm</location>
        <location evidence="1">Cytoskeleton</location>
    </subcellularLocation>
</comment>
<organism evidence="6">
    <name type="scientific">Lepeophtheirus salmonis</name>
    <name type="common">Salmon louse</name>
    <name type="synonym">Caligus salmonis</name>
    <dbReference type="NCBI Taxonomy" id="72036"/>
    <lineage>
        <taxon>Eukaryota</taxon>
        <taxon>Metazoa</taxon>
        <taxon>Ecdysozoa</taxon>
        <taxon>Arthropoda</taxon>
        <taxon>Crustacea</taxon>
        <taxon>Multicrustacea</taxon>
        <taxon>Hexanauplia</taxon>
        <taxon>Copepoda</taxon>
        <taxon>Siphonostomatoida</taxon>
        <taxon>Caligidae</taxon>
        <taxon>Lepeophtheirus</taxon>
    </lineage>
</organism>
<proteinExistence type="predicted"/>
<dbReference type="Pfam" id="PF13925">
    <property type="entry name" value="Katanin_con80"/>
    <property type="match status" value="1"/>
</dbReference>
<dbReference type="GO" id="GO:0008017">
    <property type="term" value="F:microtubule binding"/>
    <property type="evidence" value="ECO:0007669"/>
    <property type="project" value="InterPro"/>
</dbReference>
<reference evidence="6" key="1">
    <citation type="submission" date="2014-05" db="EMBL/GenBank/DDBJ databases">
        <authorList>
            <person name="Chronopoulou M."/>
        </authorList>
    </citation>
    <scope>NUCLEOTIDE SEQUENCE</scope>
    <source>
        <tissue evidence="6">Whole organism</tissue>
    </source>
</reference>
<feature type="domain" description="Katanin p80 subunit C-terminal" evidence="5">
    <location>
        <begin position="510"/>
        <end position="668"/>
    </location>
</feature>
<feature type="compositionally biased region" description="Polar residues" evidence="4">
    <location>
        <begin position="354"/>
        <end position="379"/>
    </location>
</feature>
<dbReference type="AlphaFoldDB" id="A0A0K2UTQ3"/>
<keyword evidence="2" id="KW-0963">Cytoplasm</keyword>
<evidence type="ECO:0000259" key="5">
    <source>
        <dbReference type="Pfam" id="PF13925"/>
    </source>
</evidence>
<evidence type="ECO:0000256" key="2">
    <source>
        <dbReference type="ARBA" id="ARBA00022490"/>
    </source>
</evidence>
<accession>A0A0K2UTQ3</accession>
<feature type="compositionally biased region" description="Polar residues" evidence="4">
    <location>
        <begin position="235"/>
        <end position="247"/>
    </location>
</feature>